<dbReference type="PaxDb" id="537011-PREVCOP_04512"/>
<name>D1PBD3_9BACT</name>
<dbReference type="Proteomes" id="UP000004477">
    <property type="component" value="Unassembled WGS sequence"/>
</dbReference>
<comment type="caution">
    <text evidence="1">The sequence shown here is derived from an EMBL/GenBank/DDBJ whole genome shotgun (WGS) entry which is preliminary data.</text>
</comment>
<dbReference type="HOGENOM" id="CLU_2975468_0_0_10"/>
<sequence>MKKIIKEHEHFEKFMGYKAPEFKSDSGEFHVILWNLNYISNNKNEYAIGRFTLISLHR</sequence>
<reference evidence="1" key="1">
    <citation type="submission" date="2009-11" db="EMBL/GenBank/DDBJ databases">
        <authorList>
            <person name="Weinstock G."/>
            <person name="Sodergren E."/>
            <person name="Clifton S."/>
            <person name="Fulton L."/>
            <person name="Fulton B."/>
            <person name="Courtney L."/>
            <person name="Fronick C."/>
            <person name="Harrison M."/>
            <person name="Strong C."/>
            <person name="Farmer C."/>
            <person name="Delahaunty K."/>
            <person name="Markovic C."/>
            <person name="Hall O."/>
            <person name="Minx P."/>
            <person name="Tomlinson C."/>
            <person name="Mitreva M."/>
            <person name="Nelson J."/>
            <person name="Hou S."/>
            <person name="Wollam A."/>
            <person name="Pepin K.H."/>
            <person name="Johnson M."/>
            <person name="Bhonagiri V."/>
            <person name="Nash W.E."/>
            <person name="Warren W."/>
            <person name="Chinwalla A."/>
            <person name="Mardis E.R."/>
            <person name="Wilson R.K."/>
        </authorList>
    </citation>
    <scope>NUCLEOTIDE SEQUENCE [LARGE SCALE GENOMIC DNA]</scope>
    <source>
        <strain evidence="1">DSM 18205</strain>
    </source>
</reference>
<dbReference type="EMBL" id="ACBX02000011">
    <property type="protein sequence ID" value="EFB36090.1"/>
    <property type="molecule type" value="Genomic_DNA"/>
</dbReference>
<evidence type="ECO:0000313" key="2">
    <source>
        <dbReference type="Proteomes" id="UP000004477"/>
    </source>
</evidence>
<gene>
    <name evidence="1" type="ORF">PREVCOP_04512</name>
</gene>
<evidence type="ECO:0000313" key="1">
    <source>
        <dbReference type="EMBL" id="EFB36090.1"/>
    </source>
</evidence>
<proteinExistence type="predicted"/>
<keyword evidence="2" id="KW-1185">Reference proteome</keyword>
<dbReference type="RefSeq" id="WP_006847226.1">
    <property type="nucleotide sequence ID" value="NZ_CP102288.1"/>
</dbReference>
<organism evidence="1 2">
    <name type="scientific">Segatella copri DSM 18205</name>
    <dbReference type="NCBI Taxonomy" id="537011"/>
    <lineage>
        <taxon>Bacteria</taxon>
        <taxon>Pseudomonadati</taxon>
        <taxon>Bacteroidota</taxon>
        <taxon>Bacteroidia</taxon>
        <taxon>Bacteroidales</taxon>
        <taxon>Prevotellaceae</taxon>
        <taxon>Segatella</taxon>
    </lineage>
</organism>
<dbReference type="AlphaFoldDB" id="D1PBD3"/>
<protein>
    <submittedName>
        <fullName evidence="1">Uncharacterized protein</fullName>
    </submittedName>
</protein>
<accession>D1PBD3</accession>